<feature type="transmembrane region" description="Helical" evidence="1">
    <location>
        <begin position="44"/>
        <end position="62"/>
    </location>
</feature>
<organism evidence="2 3">
    <name type="scientific">Bacterioplanes sanyensis</name>
    <dbReference type="NCBI Taxonomy" id="1249553"/>
    <lineage>
        <taxon>Bacteria</taxon>
        <taxon>Pseudomonadati</taxon>
        <taxon>Pseudomonadota</taxon>
        <taxon>Gammaproteobacteria</taxon>
        <taxon>Oceanospirillales</taxon>
        <taxon>Oceanospirillaceae</taxon>
        <taxon>Bacterioplanes</taxon>
    </lineage>
</organism>
<keyword evidence="3" id="KW-1185">Reference proteome</keyword>
<keyword evidence="1" id="KW-0472">Membrane</keyword>
<feature type="transmembrane region" description="Helical" evidence="1">
    <location>
        <begin position="124"/>
        <end position="142"/>
    </location>
</feature>
<feature type="transmembrane region" description="Helical" evidence="1">
    <location>
        <begin position="149"/>
        <end position="169"/>
    </location>
</feature>
<feature type="transmembrane region" description="Helical" evidence="1">
    <location>
        <begin position="261"/>
        <end position="279"/>
    </location>
</feature>
<evidence type="ECO:0000256" key="1">
    <source>
        <dbReference type="SAM" id="Phobius"/>
    </source>
</evidence>
<keyword evidence="1" id="KW-0812">Transmembrane</keyword>
<name>A0A222FKU7_9GAMM</name>
<dbReference type="Proteomes" id="UP000202440">
    <property type="component" value="Chromosome"/>
</dbReference>
<evidence type="ECO:0000313" key="2">
    <source>
        <dbReference type="EMBL" id="ASP39655.1"/>
    </source>
</evidence>
<proteinExistence type="predicted"/>
<dbReference type="AlphaFoldDB" id="A0A222FKU7"/>
<gene>
    <name evidence="2" type="ORF">CHH28_13665</name>
</gene>
<feature type="transmembrane region" description="Helical" evidence="1">
    <location>
        <begin position="74"/>
        <end position="104"/>
    </location>
</feature>
<keyword evidence="1" id="KW-1133">Transmembrane helix</keyword>
<reference evidence="2 3" key="1">
    <citation type="submission" date="2017-07" db="EMBL/GenBank/DDBJ databases">
        <title>Annotated genome sequence of Bacterioplanes sanyensis isolated from Red Sea.</title>
        <authorList>
            <person name="Rehman Z.U."/>
        </authorList>
    </citation>
    <scope>NUCLEOTIDE SEQUENCE [LARGE SCALE GENOMIC DNA]</scope>
    <source>
        <strain evidence="2 3">NV9</strain>
    </source>
</reference>
<evidence type="ECO:0008006" key="4">
    <source>
        <dbReference type="Google" id="ProtNLM"/>
    </source>
</evidence>
<dbReference type="EMBL" id="CP022530">
    <property type="protein sequence ID" value="ASP39655.1"/>
    <property type="molecule type" value="Genomic_DNA"/>
</dbReference>
<sequence length="288" mass="31189">MLITIPRLAKRWLAVGSLQVCALPIVLAQCVSTLLSASSQVNTLCPMVSSMTLSLGMVALARTPAINARRRDSVMLMAMAILFVIPSQQLGWLCVLLTGLLVLARGRQYGSLHNQISQGQITPKQAQVAGWIITLTAGANVLTTYSMKWFAGPILAFDAQLMAIVLSMANVPFQLSGNLLQGPSDHQLMILRGCSSLLLMGNSLLALGCVLMFRGAVSVKRFALLALLLGLAVLSLNLIRLTMMTFDLHWHQWWHSETGMMQFQLLSIALVFVVLALGGRHGCAAHAR</sequence>
<dbReference type="KEGG" id="bsan:CHH28_13665"/>
<dbReference type="OrthoDB" id="5916839at2"/>
<accession>A0A222FKU7</accession>
<dbReference type="RefSeq" id="WP_094060830.1">
    <property type="nucleotide sequence ID" value="NZ_CP022530.1"/>
</dbReference>
<feature type="transmembrane region" description="Helical" evidence="1">
    <location>
        <begin position="189"/>
        <end position="213"/>
    </location>
</feature>
<evidence type="ECO:0000313" key="3">
    <source>
        <dbReference type="Proteomes" id="UP000202440"/>
    </source>
</evidence>
<protein>
    <recommendedName>
        <fullName evidence="4">Exosortase/archaeosortase family protein</fullName>
    </recommendedName>
</protein>
<feature type="transmembrane region" description="Helical" evidence="1">
    <location>
        <begin position="222"/>
        <end position="241"/>
    </location>
</feature>